<sequence length="477" mass="48428" precursor="true">MSPNSQPPSATKRVIAGMLLAAPLVIGAGAIAASNTHIPNTWNTTGEDLGAPSGDVDLSNLRRALGDANMEASLLKAGTSQLVSGTGKLKGGSEELSNKMQEARKGSQELAEGMVQIQAGTAQLGEGASKVAEGVDFAVKQIVGLEAARGQILTAIEDAQRDAEQSQDPKAAELKQRLEEFHRQVETAQIDAGTKAQLEELRSGSREVANQLNAPGYGYRDGIYSATKGSKDLASGLGQLSQGVEEAKGGITQLDDGAKQIDAMAQDTRNNLAAARKALPSIAPGTPEAIDAGITKSLAPLLAFMVAAGVMLAAGAAKRDKMLSIVSVAGLAVLGGVLVAILGVGTGPVEVLAAGVISAAAAAMALLGTTLLVRLLGARIGGICAVLGLVLQTAVVGWVWNSASTQGISKPQEVLSALMPLHYPTMALSAVGNGVSGASLWLAAGVMGCVLLFVTGIARWLPAGARGAQGNVSEVRE</sequence>
<evidence type="ECO:0000313" key="3">
    <source>
        <dbReference type="EMBL" id="AZA12299.1"/>
    </source>
</evidence>
<protein>
    <submittedName>
        <fullName evidence="3">Chromosome partition protein Smc</fullName>
    </submittedName>
</protein>
<feature type="transmembrane region" description="Helical" evidence="1">
    <location>
        <begin position="438"/>
        <end position="461"/>
    </location>
</feature>
<evidence type="ECO:0000313" key="4">
    <source>
        <dbReference type="Proteomes" id="UP000271587"/>
    </source>
</evidence>
<feature type="transmembrane region" description="Helical" evidence="1">
    <location>
        <begin position="298"/>
        <end position="316"/>
    </location>
</feature>
<feature type="transmembrane region" description="Helical" evidence="1">
    <location>
        <begin position="380"/>
        <end position="400"/>
    </location>
</feature>
<evidence type="ECO:0000256" key="1">
    <source>
        <dbReference type="SAM" id="Phobius"/>
    </source>
</evidence>
<dbReference type="AlphaFoldDB" id="A0A3G6J2Y2"/>
<feature type="transmembrane region" description="Helical" evidence="1">
    <location>
        <begin position="323"/>
        <end position="345"/>
    </location>
</feature>
<keyword evidence="1" id="KW-0472">Membrane</keyword>
<keyword evidence="4" id="KW-1185">Reference proteome</keyword>
<dbReference type="RefSeq" id="WP_123935538.1">
    <property type="nucleotide sequence ID" value="NZ_CP033897.1"/>
</dbReference>
<keyword evidence="1" id="KW-1133">Transmembrane helix</keyword>
<keyword evidence="1" id="KW-0812">Transmembrane</keyword>
<organism evidence="3 4">
    <name type="scientific">Corynebacterium gerontici</name>
    <dbReference type="NCBI Taxonomy" id="2079234"/>
    <lineage>
        <taxon>Bacteria</taxon>
        <taxon>Bacillati</taxon>
        <taxon>Actinomycetota</taxon>
        <taxon>Actinomycetes</taxon>
        <taxon>Mycobacteriales</taxon>
        <taxon>Corynebacteriaceae</taxon>
        <taxon>Corynebacterium</taxon>
    </lineage>
</organism>
<dbReference type="KEGG" id="cgk:CGERO_10070"/>
<feature type="transmembrane region" description="Helical" evidence="1">
    <location>
        <begin position="351"/>
        <end position="373"/>
    </location>
</feature>
<feature type="chain" id="PRO_5018039684" evidence="2">
    <location>
        <begin position="33"/>
        <end position="477"/>
    </location>
</feature>
<keyword evidence="2" id="KW-0732">Signal</keyword>
<dbReference type="Proteomes" id="UP000271587">
    <property type="component" value="Chromosome"/>
</dbReference>
<proteinExistence type="predicted"/>
<feature type="signal peptide" evidence="2">
    <location>
        <begin position="1"/>
        <end position="32"/>
    </location>
</feature>
<accession>A0A3G6J2Y2</accession>
<evidence type="ECO:0000256" key="2">
    <source>
        <dbReference type="SAM" id="SignalP"/>
    </source>
</evidence>
<dbReference type="NCBIfam" id="TIGR03057">
    <property type="entry name" value="xxxLxxG_by_4"/>
    <property type="match status" value="1"/>
</dbReference>
<dbReference type="EMBL" id="CP033897">
    <property type="protein sequence ID" value="AZA12299.1"/>
    <property type="molecule type" value="Genomic_DNA"/>
</dbReference>
<gene>
    <name evidence="3" type="primary">smc4</name>
    <name evidence="3" type="ORF">CGERO_10070</name>
</gene>
<dbReference type="InterPro" id="IPR023908">
    <property type="entry name" value="xxxLxxG_rpt"/>
</dbReference>
<name>A0A3G6J2Y2_9CORY</name>
<reference evidence="3 4" key="1">
    <citation type="submission" date="2018-11" db="EMBL/GenBank/DDBJ databases">
        <authorList>
            <person name="Kleinhagauer T."/>
            <person name="Glaeser S.P."/>
            <person name="Spergser J."/>
            <person name="Ruckert C."/>
            <person name="Kaempfer P."/>
            <person name="Busse H.-J."/>
        </authorList>
    </citation>
    <scope>NUCLEOTIDE SEQUENCE [LARGE SCALE GENOMIC DNA]</scope>
    <source>
        <strain evidence="3 4">W8</strain>
    </source>
</reference>
<dbReference type="OrthoDB" id="4426125at2"/>